<name>A0A7C4W1E5_9BACT</name>
<evidence type="ECO:0000256" key="1">
    <source>
        <dbReference type="SAM" id="Phobius"/>
    </source>
</evidence>
<organism evidence="2">
    <name type="scientific">Desulfatirhabdium butyrativorans</name>
    <dbReference type="NCBI Taxonomy" id="340467"/>
    <lineage>
        <taxon>Bacteria</taxon>
        <taxon>Pseudomonadati</taxon>
        <taxon>Thermodesulfobacteriota</taxon>
        <taxon>Desulfobacteria</taxon>
        <taxon>Desulfobacterales</taxon>
        <taxon>Desulfatirhabdiaceae</taxon>
        <taxon>Desulfatirhabdium</taxon>
    </lineage>
</organism>
<keyword evidence="1" id="KW-1133">Transmembrane helix</keyword>
<sequence length="199" mass="22367">MSIFSTLYFWIDAFLIFWYRIPDNPMLGFLVGTAALCCFVTVIGWYTADAAASLMNPHLHRLKQETVSMHNLSMKAIAVKDKQSYTSCNKMANEAFGRYFFAQTGLGAAALLPVPFALGWLQERFQDVLFPIPFSLPKIGSNVTPVFVFILLYILTRILTGPIRKRMLQRKGTVSRSGQEEQMLGLSDLFGPQPKRSGT</sequence>
<accession>A0A7C4W1E5</accession>
<dbReference type="AlphaFoldDB" id="A0A7C4W1E5"/>
<evidence type="ECO:0000313" key="2">
    <source>
        <dbReference type="EMBL" id="HGU33756.1"/>
    </source>
</evidence>
<dbReference type="EMBL" id="DSUH01000299">
    <property type="protein sequence ID" value="HGU33756.1"/>
    <property type="molecule type" value="Genomic_DNA"/>
</dbReference>
<gene>
    <name evidence="2" type="ORF">ENS29_13015</name>
</gene>
<comment type="caution">
    <text evidence="2">The sequence shown here is derived from an EMBL/GenBank/DDBJ whole genome shotgun (WGS) entry which is preliminary data.</text>
</comment>
<feature type="transmembrane region" description="Helical" evidence="1">
    <location>
        <begin position="141"/>
        <end position="160"/>
    </location>
</feature>
<feature type="transmembrane region" description="Helical" evidence="1">
    <location>
        <begin position="99"/>
        <end position="121"/>
    </location>
</feature>
<feature type="transmembrane region" description="Helical" evidence="1">
    <location>
        <begin position="5"/>
        <end position="21"/>
    </location>
</feature>
<keyword evidence="1" id="KW-0812">Transmembrane</keyword>
<proteinExistence type="predicted"/>
<feature type="transmembrane region" description="Helical" evidence="1">
    <location>
        <begin position="27"/>
        <end position="48"/>
    </location>
</feature>
<evidence type="ECO:0008006" key="3">
    <source>
        <dbReference type="Google" id="ProtNLM"/>
    </source>
</evidence>
<keyword evidence="1" id="KW-0472">Membrane</keyword>
<protein>
    <recommendedName>
        <fullName evidence="3">DUF106 domain-containing protein</fullName>
    </recommendedName>
</protein>
<reference evidence="2" key="1">
    <citation type="journal article" date="2020" name="mSystems">
        <title>Genome- and Community-Level Interaction Insights into Carbon Utilization and Element Cycling Functions of Hydrothermarchaeota in Hydrothermal Sediment.</title>
        <authorList>
            <person name="Zhou Z."/>
            <person name="Liu Y."/>
            <person name="Xu W."/>
            <person name="Pan J."/>
            <person name="Luo Z.H."/>
            <person name="Li M."/>
        </authorList>
    </citation>
    <scope>NUCLEOTIDE SEQUENCE [LARGE SCALE GENOMIC DNA]</scope>
    <source>
        <strain evidence="2">SpSt-477</strain>
    </source>
</reference>